<dbReference type="InterPro" id="IPR027417">
    <property type="entry name" value="P-loop_NTPase"/>
</dbReference>
<accession>A0A2N3PMM4</accession>
<keyword evidence="5" id="KW-0067">ATP-binding</keyword>
<evidence type="ECO:0000313" key="12">
    <source>
        <dbReference type="Proteomes" id="UP000233293"/>
    </source>
</evidence>
<evidence type="ECO:0000256" key="8">
    <source>
        <dbReference type="SAM" id="Phobius"/>
    </source>
</evidence>
<comment type="subcellular location">
    <subcellularLocation>
        <location evidence="1">Cell membrane</location>
        <topology evidence="1">Multi-pass membrane protein</topology>
    </subcellularLocation>
</comment>
<dbReference type="GO" id="GO:0006879">
    <property type="term" value="P:intracellular iron ion homeostasis"/>
    <property type="evidence" value="ECO:0007669"/>
    <property type="project" value="TreeGrafter"/>
</dbReference>
<name>A0A2N3PMM4_9PROT</name>
<dbReference type="EMBL" id="PIUM01000048">
    <property type="protein sequence ID" value="PKU21644.1"/>
    <property type="molecule type" value="Genomic_DNA"/>
</dbReference>
<evidence type="ECO:0000256" key="4">
    <source>
        <dbReference type="ARBA" id="ARBA00022741"/>
    </source>
</evidence>
<feature type="domain" description="ABC transmembrane type-1" evidence="10">
    <location>
        <begin position="43"/>
        <end position="327"/>
    </location>
</feature>
<evidence type="ECO:0000256" key="6">
    <source>
        <dbReference type="ARBA" id="ARBA00022989"/>
    </source>
</evidence>
<feature type="transmembrane region" description="Helical" evidence="8">
    <location>
        <begin position="267"/>
        <end position="289"/>
    </location>
</feature>
<evidence type="ECO:0000313" key="11">
    <source>
        <dbReference type="EMBL" id="PKU21644.1"/>
    </source>
</evidence>
<evidence type="ECO:0000256" key="1">
    <source>
        <dbReference type="ARBA" id="ARBA00004651"/>
    </source>
</evidence>
<feature type="transmembrane region" description="Helical" evidence="8">
    <location>
        <begin position="42"/>
        <end position="63"/>
    </location>
</feature>
<keyword evidence="6 8" id="KW-1133">Transmembrane helix</keyword>
<dbReference type="CDD" id="cd03253">
    <property type="entry name" value="ABCC_ATM1_transporter"/>
    <property type="match status" value="1"/>
</dbReference>
<dbReference type="Pfam" id="PF00664">
    <property type="entry name" value="ABC_membrane"/>
    <property type="match status" value="1"/>
</dbReference>
<sequence>MRRRPLSGQPVATYSGKAGDLGTLKALAPYLWPGSLELRLRVVGSLLFLILAKLLNVGVPVIFKQAVDALSPAQAVIAVPVGLVLAYGAARVLAQSFGELRDVLFSKVGQRAIHTIGLEVFRHLHGMALRFHLDRQTGGLNQAIERGTRGIEFLLNALLFSILPTLLEIGLVCAMLWTLYDARFPLVTVATIVVYVGVTFWITNWRIKFLRSANESGQEANTQAIDSLINYETVKYFGNEEHEARRYDRTLRRYERAAIQVKGSVSLLNLAQGAIIALGATAMMVMAAYGVADGNLRVGDFVLVNTYLIQLYLQLNALGFIYREIKRSLIDMEEMFSLLAEPKEISDAPGAPALVAADGGVVFEDVHFGYGPEREILKGVSFVVPPGKSLAIVGPSGAGKSTISRLLFRFYDVSRGRVLIDGQDVRGVTQASLRAAIGIVPQDTVLFNDTIYYNVAYGRPGAPREEVEAAARLARIHDFVVSLPDGYDTRVGERGLKLSGGEKQRVAIARTILKGPPILLFDEATSALDTQTEREIQISLREVAENRTTLMIAHRLSTVVDADEILVLDKGRVVERGRHAALLAAGGIYAGMWRRQQETAFLQAELAQAMAEEVMP</sequence>
<keyword evidence="3 8" id="KW-0812">Transmembrane</keyword>
<evidence type="ECO:0000259" key="10">
    <source>
        <dbReference type="PROSITE" id="PS50929"/>
    </source>
</evidence>
<reference evidence="12" key="1">
    <citation type="submission" date="2017-12" db="EMBL/GenBank/DDBJ databases">
        <title>Draft genome sequence of Telmatospirillum siberiense 26-4b1T, an acidotolerant peatland alphaproteobacterium potentially involved in sulfur cycling.</title>
        <authorList>
            <person name="Hausmann B."/>
            <person name="Pjevac P."/>
            <person name="Schreck K."/>
            <person name="Herbold C.W."/>
            <person name="Daims H."/>
            <person name="Wagner M."/>
            <person name="Pester M."/>
            <person name="Loy A."/>
        </authorList>
    </citation>
    <scope>NUCLEOTIDE SEQUENCE [LARGE SCALE GENOMIC DNA]</scope>
    <source>
        <strain evidence="12">26-4b1</strain>
    </source>
</reference>
<feature type="transmembrane region" description="Helical" evidence="8">
    <location>
        <begin position="75"/>
        <end position="94"/>
    </location>
</feature>
<dbReference type="Gene3D" id="1.20.1560.10">
    <property type="entry name" value="ABC transporter type 1, transmembrane domain"/>
    <property type="match status" value="1"/>
</dbReference>
<dbReference type="InterPro" id="IPR039421">
    <property type="entry name" value="Type_1_exporter"/>
</dbReference>
<dbReference type="GO" id="GO:0005524">
    <property type="term" value="F:ATP binding"/>
    <property type="evidence" value="ECO:0007669"/>
    <property type="project" value="UniProtKB-KW"/>
</dbReference>
<dbReference type="PROSITE" id="PS50893">
    <property type="entry name" value="ABC_TRANSPORTER_2"/>
    <property type="match status" value="1"/>
</dbReference>
<dbReference type="PANTHER" id="PTHR24221">
    <property type="entry name" value="ATP-BINDING CASSETTE SUB-FAMILY B"/>
    <property type="match status" value="1"/>
</dbReference>
<dbReference type="Pfam" id="PF00005">
    <property type="entry name" value="ABC_tran"/>
    <property type="match status" value="1"/>
</dbReference>
<dbReference type="GO" id="GO:0016887">
    <property type="term" value="F:ATP hydrolysis activity"/>
    <property type="evidence" value="ECO:0007669"/>
    <property type="project" value="InterPro"/>
</dbReference>
<dbReference type="InterPro" id="IPR011527">
    <property type="entry name" value="ABC1_TM_dom"/>
</dbReference>
<feature type="transmembrane region" description="Helical" evidence="8">
    <location>
        <begin position="301"/>
        <end position="322"/>
    </location>
</feature>
<dbReference type="InterPro" id="IPR017871">
    <property type="entry name" value="ABC_transporter-like_CS"/>
</dbReference>
<dbReference type="Gene3D" id="3.40.50.300">
    <property type="entry name" value="P-loop containing nucleotide triphosphate hydrolases"/>
    <property type="match status" value="1"/>
</dbReference>
<dbReference type="RefSeq" id="WP_101253504.1">
    <property type="nucleotide sequence ID" value="NZ_PIUM01000048.1"/>
</dbReference>
<organism evidence="11 12">
    <name type="scientific">Telmatospirillum siberiense</name>
    <dbReference type="NCBI Taxonomy" id="382514"/>
    <lineage>
        <taxon>Bacteria</taxon>
        <taxon>Pseudomonadati</taxon>
        <taxon>Pseudomonadota</taxon>
        <taxon>Alphaproteobacteria</taxon>
        <taxon>Rhodospirillales</taxon>
        <taxon>Rhodospirillaceae</taxon>
        <taxon>Telmatospirillum</taxon>
    </lineage>
</organism>
<dbReference type="Proteomes" id="UP000233293">
    <property type="component" value="Unassembled WGS sequence"/>
</dbReference>
<keyword evidence="12" id="KW-1185">Reference proteome</keyword>
<dbReference type="FunFam" id="3.40.50.300:FF:000186">
    <property type="entry name" value="ATP-binding cassette sub-family B member 7, mitochondrial"/>
    <property type="match status" value="1"/>
</dbReference>
<dbReference type="GO" id="GO:0140359">
    <property type="term" value="F:ABC-type transporter activity"/>
    <property type="evidence" value="ECO:0007669"/>
    <property type="project" value="InterPro"/>
</dbReference>
<evidence type="ECO:0000256" key="2">
    <source>
        <dbReference type="ARBA" id="ARBA00022448"/>
    </source>
</evidence>
<evidence type="ECO:0000256" key="3">
    <source>
        <dbReference type="ARBA" id="ARBA00022692"/>
    </source>
</evidence>
<evidence type="ECO:0000259" key="9">
    <source>
        <dbReference type="PROSITE" id="PS50893"/>
    </source>
</evidence>
<dbReference type="SMART" id="SM00382">
    <property type="entry name" value="AAA"/>
    <property type="match status" value="1"/>
</dbReference>
<dbReference type="GO" id="GO:0005886">
    <property type="term" value="C:plasma membrane"/>
    <property type="evidence" value="ECO:0007669"/>
    <property type="project" value="UniProtKB-SubCell"/>
</dbReference>
<dbReference type="SUPFAM" id="SSF90123">
    <property type="entry name" value="ABC transporter transmembrane region"/>
    <property type="match status" value="1"/>
</dbReference>
<dbReference type="AlphaFoldDB" id="A0A2N3PMM4"/>
<dbReference type="InterPro" id="IPR036640">
    <property type="entry name" value="ABC1_TM_sf"/>
</dbReference>
<gene>
    <name evidence="11" type="ORF">CWS72_25600</name>
</gene>
<dbReference type="PROSITE" id="PS00211">
    <property type="entry name" value="ABC_TRANSPORTER_1"/>
    <property type="match status" value="1"/>
</dbReference>
<evidence type="ECO:0000256" key="7">
    <source>
        <dbReference type="ARBA" id="ARBA00023136"/>
    </source>
</evidence>
<dbReference type="PROSITE" id="PS50929">
    <property type="entry name" value="ABC_TM1F"/>
    <property type="match status" value="1"/>
</dbReference>
<dbReference type="SUPFAM" id="SSF52540">
    <property type="entry name" value="P-loop containing nucleoside triphosphate hydrolases"/>
    <property type="match status" value="1"/>
</dbReference>
<proteinExistence type="predicted"/>
<keyword evidence="2" id="KW-0813">Transport</keyword>
<dbReference type="CDD" id="cd18582">
    <property type="entry name" value="ABC_6TM_ATM1_ABCB7"/>
    <property type="match status" value="1"/>
</dbReference>
<evidence type="ECO:0000256" key="5">
    <source>
        <dbReference type="ARBA" id="ARBA00022840"/>
    </source>
</evidence>
<comment type="caution">
    <text evidence="11">The sequence shown here is derived from an EMBL/GenBank/DDBJ whole genome shotgun (WGS) entry which is preliminary data.</text>
</comment>
<dbReference type="PANTHER" id="PTHR24221:SF402">
    <property type="entry name" value="IRON-SULFUR CLUSTERS TRANSPORTER ABCB7, MITOCHONDRIAL"/>
    <property type="match status" value="1"/>
</dbReference>
<protein>
    <submittedName>
        <fullName evidence="11">Metal ABC transporter permease</fullName>
    </submittedName>
</protein>
<keyword evidence="7 8" id="KW-0472">Membrane</keyword>
<dbReference type="InterPro" id="IPR003439">
    <property type="entry name" value="ABC_transporter-like_ATP-bd"/>
</dbReference>
<feature type="domain" description="ABC transporter" evidence="9">
    <location>
        <begin position="361"/>
        <end position="595"/>
    </location>
</feature>
<feature type="transmembrane region" description="Helical" evidence="8">
    <location>
        <begin position="183"/>
        <end position="202"/>
    </location>
</feature>
<feature type="transmembrane region" description="Helical" evidence="8">
    <location>
        <begin position="153"/>
        <end position="177"/>
    </location>
</feature>
<keyword evidence="4" id="KW-0547">Nucleotide-binding</keyword>
<dbReference type="InterPro" id="IPR003593">
    <property type="entry name" value="AAA+_ATPase"/>
</dbReference>
<dbReference type="OrthoDB" id="5288404at2"/>